<dbReference type="Proteomes" id="UP000002058">
    <property type="component" value="Unassembled WGS sequence"/>
</dbReference>
<dbReference type="OrthoDB" id="5403634at2759"/>
<feature type="compositionally biased region" description="Low complexity" evidence="1">
    <location>
        <begin position="50"/>
        <end position="65"/>
    </location>
</feature>
<name>C4JTP2_UNCRE</name>
<reference evidence="3" key="1">
    <citation type="journal article" date="2009" name="Genome Res.">
        <title>Comparative genomic analyses of the human fungal pathogens Coccidioides and their relatives.</title>
        <authorList>
            <person name="Sharpton T.J."/>
            <person name="Stajich J.E."/>
            <person name="Rounsley S.D."/>
            <person name="Gardner M.J."/>
            <person name="Wortman J.R."/>
            <person name="Jordar V.S."/>
            <person name="Maiti R."/>
            <person name="Kodira C.D."/>
            <person name="Neafsey D.E."/>
            <person name="Zeng Q."/>
            <person name="Hung C.-Y."/>
            <person name="McMahan C."/>
            <person name="Muszewska A."/>
            <person name="Grynberg M."/>
            <person name="Mandel M.A."/>
            <person name="Kellner E.M."/>
            <person name="Barker B.M."/>
            <person name="Galgiani J.N."/>
            <person name="Orbach M.J."/>
            <person name="Kirkland T.N."/>
            <person name="Cole G.T."/>
            <person name="Henn M.R."/>
            <person name="Birren B.W."/>
            <person name="Taylor J.W."/>
        </authorList>
    </citation>
    <scope>NUCLEOTIDE SEQUENCE [LARGE SCALE GENOMIC DNA]</scope>
    <source>
        <strain evidence="3">UAMH 1704</strain>
    </source>
</reference>
<dbReference type="EMBL" id="CH476617">
    <property type="protein sequence ID" value="EEP80989.1"/>
    <property type="molecule type" value="Genomic_DNA"/>
</dbReference>
<dbReference type="InParanoid" id="C4JTP2"/>
<sequence>MTSSNATSDDRMLCAYLRKPPRKRRRSDKEPSDGRPYGLLKQRRQTLRGTEAAEPLTQTALTTAALEEHNRQTHTGTKSSPRIQPPNHSPPTQSFLEMIRERSIEGGPDLSDLRGYPFPEGFMIDAGTSTSDAMLPRRRVYPSLASGVIKGTDSTSVYSQNFVLNLIDHGINPIGTTMEIPNNWREINKRVIRRRPSLSLSKFTRADFERFVQADVFASKTQHLRSSVVPLIEGNTGDASCVRSGCPLENLAPLIDGTSTAHPDVLYGAHPEDLDPRIRRDLNDKIIPFTQHALPVLPNFFLEVKGPGGTLIDLTRQACYDGALGARGINCLQSYKRARQVYDNNAYTVTAIYHGGLLKLFTTHLSAPKVKGGEAEYIMTQLRAFCMTDETQFREGAAAYRNARDWAKDKRDELIRAANERLIGSQSGSDSDRTDCCDVRIKVSKVLKSSKTGKPLPN</sequence>
<feature type="compositionally biased region" description="Polar residues" evidence="1">
    <location>
        <begin position="73"/>
        <end position="82"/>
    </location>
</feature>
<proteinExistence type="predicted"/>
<dbReference type="eggNOG" id="ENOG502SJYB">
    <property type="taxonomic scope" value="Eukaryota"/>
</dbReference>
<organism evidence="2 3">
    <name type="scientific">Uncinocarpus reesii (strain UAMH 1704)</name>
    <dbReference type="NCBI Taxonomy" id="336963"/>
    <lineage>
        <taxon>Eukaryota</taxon>
        <taxon>Fungi</taxon>
        <taxon>Dikarya</taxon>
        <taxon>Ascomycota</taxon>
        <taxon>Pezizomycotina</taxon>
        <taxon>Eurotiomycetes</taxon>
        <taxon>Eurotiomycetidae</taxon>
        <taxon>Onygenales</taxon>
        <taxon>Onygenaceae</taxon>
        <taxon>Uncinocarpus</taxon>
    </lineage>
</organism>
<evidence type="ECO:0000313" key="3">
    <source>
        <dbReference type="Proteomes" id="UP000002058"/>
    </source>
</evidence>
<feature type="region of interest" description="Disordered" evidence="1">
    <location>
        <begin position="1"/>
        <end position="93"/>
    </location>
</feature>
<protein>
    <submittedName>
        <fullName evidence="2">Uncharacterized protein</fullName>
    </submittedName>
</protein>
<dbReference type="HOGENOM" id="CLU_023878_1_1_1"/>
<keyword evidence="3" id="KW-1185">Reference proteome</keyword>
<dbReference type="KEGG" id="ure:UREG_05831"/>
<dbReference type="RefSeq" id="XP_002585142.1">
    <property type="nucleotide sequence ID" value="XM_002585096.1"/>
</dbReference>
<accession>C4JTP2</accession>
<dbReference type="AlphaFoldDB" id="C4JTP2"/>
<gene>
    <name evidence="2" type="ORF">UREG_05831</name>
</gene>
<dbReference type="VEuPathDB" id="FungiDB:UREG_05831"/>
<evidence type="ECO:0000313" key="2">
    <source>
        <dbReference type="EMBL" id="EEP80989.1"/>
    </source>
</evidence>
<evidence type="ECO:0000256" key="1">
    <source>
        <dbReference type="SAM" id="MobiDB-lite"/>
    </source>
</evidence>
<dbReference type="GeneID" id="8443576"/>